<reference evidence="3" key="1">
    <citation type="submission" date="2016-07" db="EMBL/GenBank/DDBJ databases">
        <authorList>
            <person name="Florea S."/>
            <person name="Webb J.S."/>
            <person name="Jaromczyk J."/>
            <person name="Schardl C.L."/>
        </authorList>
    </citation>
    <scope>NUCLEOTIDE SEQUENCE [LARGE SCALE GENOMIC DNA]</scope>
    <source>
        <strain evidence="3">CDC-D5610</strain>
    </source>
</reference>
<dbReference type="InterPro" id="IPR036770">
    <property type="entry name" value="Ankyrin_rpt-contain_sf"/>
</dbReference>
<evidence type="ECO:0000313" key="2">
    <source>
        <dbReference type="EMBL" id="ASQ47416.1"/>
    </source>
</evidence>
<dbReference type="Gene3D" id="1.25.40.20">
    <property type="entry name" value="Ankyrin repeat-containing domain"/>
    <property type="match status" value="1"/>
</dbReference>
<dbReference type="RefSeq" id="WP_094092152.1">
    <property type="nucleotide sequence ID" value="NZ_CP016397.1"/>
</dbReference>
<protein>
    <submittedName>
        <fullName evidence="2">Ankyrin repeats (3 copies)</fullName>
    </submittedName>
</protein>
<feature type="compositionally biased region" description="Polar residues" evidence="1">
    <location>
        <begin position="316"/>
        <end position="326"/>
    </location>
</feature>
<dbReference type="KEGG" id="lcd:clem_14450"/>
<dbReference type="SUPFAM" id="SSF48403">
    <property type="entry name" value="Ankyrin repeat"/>
    <property type="match status" value="1"/>
</dbReference>
<dbReference type="AlphaFoldDB" id="A0A222P6E1"/>
<dbReference type="EMBL" id="CP016397">
    <property type="protein sequence ID" value="ASQ47416.1"/>
    <property type="molecule type" value="Genomic_DNA"/>
</dbReference>
<organism evidence="2 3">
    <name type="scientific">Legionella clemsonensis</name>
    <dbReference type="NCBI Taxonomy" id="1867846"/>
    <lineage>
        <taxon>Bacteria</taxon>
        <taxon>Pseudomonadati</taxon>
        <taxon>Pseudomonadota</taxon>
        <taxon>Gammaproteobacteria</taxon>
        <taxon>Legionellales</taxon>
        <taxon>Legionellaceae</taxon>
        <taxon>Legionella</taxon>
    </lineage>
</organism>
<evidence type="ECO:0000256" key="1">
    <source>
        <dbReference type="SAM" id="MobiDB-lite"/>
    </source>
</evidence>
<accession>A0A222P6E1</accession>
<sequence>MKISHLLNLTNEQLAKVTILEITEDKLNKTHIESLISLLPKLPSLEIIACRGNLRGKLFTKLVAELPKCPSLSYLLFPNNKLTNAELKGFIDVLPKFNHLVAVELTNNKFKQLSATDLERLLTNIQCCGSLITFDVAKSKFGDEKNCARINEALAANREEAEKLIDAVRQGNIKKVGHLINKGANINCRIVPSKSKDGVLLSPLHAAINAADFTMVNFLVKNGAKLLPDGCGSNILTQAQKTKEYWSKTPGKQTYCARLGEIITYLSKFDEKKEEKKGELLNNRPLQSSASEAGFFGLQKRHQIKQHAQTEKEQLPMSQSSSALQF</sequence>
<name>A0A222P6E1_9GAMM</name>
<dbReference type="Proteomes" id="UP000201728">
    <property type="component" value="Chromosome"/>
</dbReference>
<gene>
    <name evidence="2" type="ORF">clem_14450</name>
</gene>
<keyword evidence="3" id="KW-1185">Reference proteome</keyword>
<evidence type="ECO:0000313" key="3">
    <source>
        <dbReference type="Proteomes" id="UP000201728"/>
    </source>
</evidence>
<dbReference type="OrthoDB" id="5654067at2"/>
<dbReference type="SUPFAM" id="SSF52047">
    <property type="entry name" value="RNI-like"/>
    <property type="match status" value="1"/>
</dbReference>
<proteinExistence type="predicted"/>
<dbReference type="Gene3D" id="3.80.10.10">
    <property type="entry name" value="Ribonuclease Inhibitor"/>
    <property type="match status" value="1"/>
</dbReference>
<dbReference type="InterPro" id="IPR032675">
    <property type="entry name" value="LRR_dom_sf"/>
</dbReference>
<feature type="region of interest" description="Disordered" evidence="1">
    <location>
        <begin position="302"/>
        <end position="326"/>
    </location>
</feature>